<feature type="compositionally biased region" description="Pro residues" evidence="1">
    <location>
        <begin position="144"/>
        <end position="160"/>
    </location>
</feature>
<dbReference type="Gramene" id="Mp1g24110.1">
    <property type="protein sequence ID" value="Mp1g24110.1.cds1"/>
    <property type="gene ID" value="Mp1g24110"/>
</dbReference>
<dbReference type="AlphaFoldDB" id="A0A2R6WSP9"/>
<feature type="compositionally biased region" description="Low complexity" evidence="1">
    <location>
        <begin position="161"/>
        <end position="173"/>
    </location>
</feature>
<reference evidence="3" key="1">
    <citation type="journal article" date="2017" name="Cell">
        <title>Insights into land plant evolution garnered from the Marchantia polymorpha genome.</title>
        <authorList>
            <person name="Bowman J.L."/>
            <person name="Kohchi T."/>
            <person name="Yamato K.T."/>
            <person name="Jenkins J."/>
            <person name="Shu S."/>
            <person name="Ishizaki K."/>
            <person name="Yamaoka S."/>
            <person name="Nishihama R."/>
            <person name="Nakamura Y."/>
            <person name="Berger F."/>
            <person name="Adam C."/>
            <person name="Aki S.S."/>
            <person name="Althoff F."/>
            <person name="Araki T."/>
            <person name="Arteaga-Vazquez M.A."/>
            <person name="Balasubrmanian S."/>
            <person name="Barry K."/>
            <person name="Bauer D."/>
            <person name="Boehm C.R."/>
            <person name="Briginshaw L."/>
            <person name="Caballero-Perez J."/>
            <person name="Catarino B."/>
            <person name="Chen F."/>
            <person name="Chiyoda S."/>
            <person name="Chovatia M."/>
            <person name="Davies K.M."/>
            <person name="Delmans M."/>
            <person name="Demura T."/>
            <person name="Dierschke T."/>
            <person name="Dolan L."/>
            <person name="Dorantes-Acosta A.E."/>
            <person name="Eklund D.M."/>
            <person name="Florent S.N."/>
            <person name="Flores-Sandoval E."/>
            <person name="Fujiyama A."/>
            <person name="Fukuzawa H."/>
            <person name="Galik B."/>
            <person name="Grimanelli D."/>
            <person name="Grimwood J."/>
            <person name="Grossniklaus U."/>
            <person name="Hamada T."/>
            <person name="Haseloff J."/>
            <person name="Hetherington A.J."/>
            <person name="Higo A."/>
            <person name="Hirakawa Y."/>
            <person name="Hundley H.N."/>
            <person name="Ikeda Y."/>
            <person name="Inoue K."/>
            <person name="Inoue S.I."/>
            <person name="Ishida S."/>
            <person name="Jia Q."/>
            <person name="Kakita M."/>
            <person name="Kanazawa T."/>
            <person name="Kawai Y."/>
            <person name="Kawashima T."/>
            <person name="Kennedy M."/>
            <person name="Kinose K."/>
            <person name="Kinoshita T."/>
            <person name="Kohara Y."/>
            <person name="Koide E."/>
            <person name="Komatsu K."/>
            <person name="Kopischke S."/>
            <person name="Kubo M."/>
            <person name="Kyozuka J."/>
            <person name="Lagercrantz U."/>
            <person name="Lin S.S."/>
            <person name="Lindquist E."/>
            <person name="Lipzen A.M."/>
            <person name="Lu C.W."/>
            <person name="De Luna E."/>
            <person name="Martienssen R.A."/>
            <person name="Minamino N."/>
            <person name="Mizutani M."/>
            <person name="Mizutani M."/>
            <person name="Mochizuki N."/>
            <person name="Monte I."/>
            <person name="Mosher R."/>
            <person name="Nagasaki H."/>
            <person name="Nakagami H."/>
            <person name="Naramoto S."/>
            <person name="Nishitani K."/>
            <person name="Ohtani M."/>
            <person name="Okamoto T."/>
            <person name="Okumura M."/>
            <person name="Phillips J."/>
            <person name="Pollak B."/>
            <person name="Reinders A."/>
            <person name="Rovekamp M."/>
            <person name="Sano R."/>
            <person name="Sawa S."/>
            <person name="Schmid M.W."/>
            <person name="Shirakawa M."/>
            <person name="Solano R."/>
            <person name="Spunde A."/>
            <person name="Suetsugu N."/>
            <person name="Sugano S."/>
            <person name="Sugiyama A."/>
            <person name="Sun R."/>
            <person name="Suzuki Y."/>
            <person name="Takenaka M."/>
            <person name="Takezawa D."/>
            <person name="Tomogane H."/>
            <person name="Tsuzuki M."/>
            <person name="Ueda T."/>
            <person name="Umeda M."/>
            <person name="Ward J.M."/>
            <person name="Watanabe Y."/>
            <person name="Yazaki K."/>
            <person name="Yokoyama R."/>
            <person name="Yoshitake Y."/>
            <person name="Yotsui I."/>
            <person name="Zachgo S."/>
            <person name="Schmutz J."/>
        </authorList>
    </citation>
    <scope>NUCLEOTIDE SEQUENCE [LARGE SCALE GENOMIC DNA]</scope>
    <source>
        <strain evidence="3">Tak-1</strain>
    </source>
</reference>
<sequence length="185" mass="19282">MIGHVRAFSRSGACLQIGRPNDHETPAPFPVPKNSRACGLCLPRSLARLAIAPASHGPGTASGGCSPNPSPSPCVGSASSTTDSLRRHPAPRARPSSLPLISLPPLSKILVIKHTVTNPRYLYSRMDRMQPFRTLGLGLGLPLAPRPTSPKPSPAWPGPSRPGLGLLASSGGSCMYPPRRVPGLG</sequence>
<feature type="region of interest" description="Disordered" evidence="1">
    <location>
        <begin position="143"/>
        <end position="185"/>
    </location>
</feature>
<dbReference type="EMBL" id="KZ772733">
    <property type="protein sequence ID" value="PTQ36863.1"/>
    <property type="molecule type" value="Genomic_DNA"/>
</dbReference>
<feature type="region of interest" description="Disordered" evidence="1">
    <location>
        <begin position="57"/>
        <end position="96"/>
    </location>
</feature>
<evidence type="ECO:0000313" key="2">
    <source>
        <dbReference type="EMBL" id="PTQ36863.1"/>
    </source>
</evidence>
<keyword evidence="3" id="KW-1185">Reference proteome</keyword>
<proteinExistence type="predicted"/>
<protein>
    <submittedName>
        <fullName evidence="2">Uncharacterized protein</fullName>
    </submittedName>
</protein>
<evidence type="ECO:0000256" key="1">
    <source>
        <dbReference type="SAM" id="MobiDB-lite"/>
    </source>
</evidence>
<organism evidence="2 3">
    <name type="scientific">Marchantia polymorpha</name>
    <name type="common">Common liverwort</name>
    <name type="synonym">Marchantia aquatica</name>
    <dbReference type="NCBI Taxonomy" id="3197"/>
    <lineage>
        <taxon>Eukaryota</taxon>
        <taxon>Viridiplantae</taxon>
        <taxon>Streptophyta</taxon>
        <taxon>Embryophyta</taxon>
        <taxon>Marchantiophyta</taxon>
        <taxon>Marchantiopsida</taxon>
        <taxon>Marchantiidae</taxon>
        <taxon>Marchantiales</taxon>
        <taxon>Marchantiaceae</taxon>
        <taxon>Marchantia</taxon>
    </lineage>
</organism>
<dbReference type="Proteomes" id="UP000244005">
    <property type="component" value="Unassembled WGS sequence"/>
</dbReference>
<accession>A0A2R6WSP9</accession>
<gene>
    <name evidence="2" type="ORF">MARPO_0061s0110</name>
</gene>
<name>A0A2R6WSP9_MARPO</name>
<evidence type="ECO:0000313" key="3">
    <source>
        <dbReference type="Proteomes" id="UP000244005"/>
    </source>
</evidence>
<feature type="compositionally biased region" description="Low complexity" evidence="1">
    <location>
        <begin position="63"/>
        <end position="77"/>
    </location>
</feature>